<proteinExistence type="predicted"/>
<evidence type="ECO:0000313" key="2">
    <source>
        <dbReference type="Proteomes" id="UP001144096"/>
    </source>
</evidence>
<gene>
    <name evidence="1" type="ORF">M8542_10115</name>
</gene>
<organism evidence="1 2">
    <name type="scientific">Amycolatopsis iheyensis</name>
    <dbReference type="NCBI Taxonomy" id="2945988"/>
    <lineage>
        <taxon>Bacteria</taxon>
        <taxon>Bacillati</taxon>
        <taxon>Actinomycetota</taxon>
        <taxon>Actinomycetes</taxon>
        <taxon>Pseudonocardiales</taxon>
        <taxon>Pseudonocardiaceae</taxon>
        <taxon>Amycolatopsis</taxon>
    </lineage>
</organism>
<sequence>MLERRQCTTAEGGLWDAVKRGDRVDFDAGKKVLRADLVRQVLLRAGGSPGCRALVIRNAEITGTLDLEAGVLGLPVEFARCRFPNPVNLQQTRASILSFVGCELTGIRADQVRTEFGFTVRDCRCTGEISLTGGHVRGRLDFSGSRLHNPGGIVLRADGLAVDQDVHCSGRFRARGLVRLVGAHIGGRFQCGDAEFANPGDVSLEACDLLVRENVYFDAGFRSVGQVRLFGARIEGELNCAGGRFRNRGGGALDFGGLVVDQDVIFTGGSHVDGGADLTGCRISGKLDLSGGTFHNQGGTALDLARAKLAQNMICRSGFELSGKLLLAGAEIDGNLWCEGGSFGNGADVVIDATGVTVRRDVALCRETTGEGFRATGKVVFSDATIGGCLRCTGGTFTNPGGVVLTAKALAVTRDVLFCGDFVADGEVDLTDATVGGKLSGTGGRFEKRGLALIGDRITVAQSAEFGKGFHADGTVSMRGAKITGDLDFTDSELAAGSNGPALALSGVTVTRTLTLSFKERPTGEIDLSGAEAGQLDDHKAKWPSRVLLHDFV</sequence>
<dbReference type="RefSeq" id="WP_257919800.1">
    <property type="nucleotide sequence ID" value="NZ_JAMXQV010000004.1"/>
</dbReference>
<evidence type="ECO:0000313" key="1">
    <source>
        <dbReference type="EMBL" id="MCR6483171.1"/>
    </source>
</evidence>
<dbReference type="AlphaFoldDB" id="A0A9X2N9P9"/>
<reference evidence="1" key="1">
    <citation type="submission" date="2022-06" db="EMBL/GenBank/DDBJ databases">
        <title>Amycolatopsis iheyaensis sp. nov., a new species of the genus Amycolatopsis isolated from soil in Iheya island, Japan.</title>
        <authorList>
            <person name="Ngamcharungchit C."/>
            <person name="Kanto H."/>
            <person name="Take A."/>
            <person name="Intra B."/>
            <person name="Matsumoto A."/>
            <person name="Panbangred W."/>
            <person name="Inahashi Y."/>
        </authorList>
    </citation>
    <scope>NUCLEOTIDE SEQUENCE</scope>
    <source>
        <strain evidence="1">OK19-0408</strain>
    </source>
</reference>
<protein>
    <submittedName>
        <fullName evidence="1">Uncharacterized protein</fullName>
    </submittedName>
</protein>
<accession>A0A9X2N9P9</accession>
<dbReference type="Proteomes" id="UP001144096">
    <property type="component" value="Unassembled WGS sequence"/>
</dbReference>
<name>A0A9X2N9P9_9PSEU</name>
<dbReference type="EMBL" id="JAMXQV010000004">
    <property type="protein sequence ID" value="MCR6483171.1"/>
    <property type="molecule type" value="Genomic_DNA"/>
</dbReference>
<keyword evidence="2" id="KW-1185">Reference proteome</keyword>
<comment type="caution">
    <text evidence="1">The sequence shown here is derived from an EMBL/GenBank/DDBJ whole genome shotgun (WGS) entry which is preliminary data.</text>
</comment>